<evidence type="ECO:0000313" key="1">
    <source>
        <dbReference type="EMBL" id="MPN51572.1"/>
    </source>
</evidence>
<dbReference type="EMBL" id="VSSQ01116803">
    <property type="protein sequence ID" value="MPN51572.1"/>
    <property type="molecule type" value="Genomic_DNA"/>
</dbReference>
<reference evidence="1" key="1">
    <citation type="submission" date="2019-08" db="EMBL/GenBank/DDBJ databases">
        <authorList>
            <person name="Kucharzyk K."/>
            <person name="Murdoch R.W."/>
            <person name="Higgins S."/>
            <person name="Loffler F."/>
        </authorList>
    </citation>
    <scope>NUCLEOTIDE SEQUENCE</scope>
</reference>
<accession>A0A645IL53</accession>
<dbReference type="AlphaFoldDB" id="A0A645IL53"/>
<organism evidence="1">
    <name type="scientific">bioreactor metagenome</name>
    <dbReference type="NCBI Taxonomy" id="1076179"/>
    <lineage>
        <taxon>unclassified sequences</taxon>
        <taxon>metagenomes</taxon>
        <taxon>ecological metagenomes</taxon>
    </lineage>
</organism>
<name>A0A645IL53_9ZZZZ</name>
<gene>
    <name evidence="1" type="ORF">SDC9_199220</name>
</gene>
<sequence length="181" mass="20818">MLEGNIHRRFPVEGNGTCQHFVQNDAERVDIRTFVHLFAPRLFGRKIMHGAHHVLFLGSILSLRYFFCDTEIRNKGFAFHIDQDIVRFDVAVDKSFLVGVFHGQAQFFSNVHHKFNGESLVDCNDMLQGLPVDKVHNDVIPVVVCARVECTDDIRMLQAEGDLNFLFETVYKFGVFRQLGF</sequence>
<protein>
    <submittedName>
        <fullName evidence="1">Uncharacterized protein</fullName>
    </submittedName>
</protein>
<proteinExistence type="predicted"/>
<comment type="caution">
    <text evidence="1">The sequence shown here is derived from an EMBL/GenBank/DDBJ whole genome shotgun (WGS) entry which is preliminary data.</text>
</comment>